<dbReference type="HOGENOM" id="CLU_2422920_0_0_4"/>
<dbReference type="KEGG" id="har:HEAR0594"/>
<proteinExistence type="predicted"/>
<reference evidence="1 2" key="1">
    <citation type="journal article" date="2007" name="PLoS Genet.">
        <title>A tale of two oxidation states: bacterial colonization of arsenic-rich environments.</title>
        <authorList>
            <person name="Muller D."/>
            <person name="Medigue C."/>
            <person name="Koechler S."/>
            <person name="Barbe V."/>
            <person name="Barakat M."/>
            <person name="Talla E."/>
            <person name="Bonnefoy V."/>
            <person name="Krin E."/>
            <person name="Arsene-Ploetze F."/>
            <person name="Carapito C."/>
            <person name="Chandler M."/>
            <person name="Cournoyer B."/>
            <person name="Cruveiller S."/>
            <person name="Dossat C."/>
            <person name="Duval S."/>
            <person name="Heymann M."/>
            <person name="Leize E."/>
            <person name="Lieutaud A."/>
            <person name="Lievremont D."/>
            <person name="Makita Y."/>
            <person name="Mangenot S."/>
            <person name="Nitschke W."/>
            <person name="Ortet P."/>
            <person name="Perdrial N."/>
            <person name="Schoepp B."/>
            <person name="Siguier N."/>
            <person name="Simeonova D.D."/>
            <person name="Rouy Z."/>
            <person name="Segurens B."/>
            <person name="Turlin E."/>
            <person name="Vallenet D."/>
            <person name="Van Dorsselaer A."/>
            <person name="Weiss S."/>
            <person name="Weissenbach J."/>
            <person name="Lett M.C."/>
            <person name="Danchin A."/>
            <person name="Bertin P.N."/>
        </authorList>
    </citation>
    <scope>NUCLEOTIDE SEQUENCE [LARGE SCALE GENOMIC DNA]</scope>
    <source>
        <strain evidence="2">ULPAs1</strain>
    </source>
</reference>
<dbReference type="Proteomes" id="UP000006697">
    <property type="component" value="Chromosome"/>
</dbReference>
<accession>A4G2Q8</accession>
<keyword evidence="2" id="KW-1185">Reference proteome</keyword>
<protein>
    <submittedName>
        <fullName evidence="1">Uncharacterized protein</fullName>
    </submittedName>
</protein>
<organism evidence="1 2">
    <name type="scientific">Herminiimonas arsenicoxydans</name>
    <dbReference type="NCBI Taxonomy" id="204773"/>
    <lineage>
        <taxon>Bacteria</taxon>
        <taxon>Pseudomonadati</taxon>
        <taxon>Pseudomonadota</taxon>
        <taxon>Betaproteobacteria</taxon>
        <taxon>Burkholderiales</taxon>
        <taxon>Oxalobacteraceae</taxon>
        <taxon>Herminiimonas</taxon>
    </lineage>
</organism>
<evidence type="ECO:0000313" key="1">
    <source>
        <dbReference type="EMBL" id="CAL60795.1"/>
    </source>
</evidence>
<name>A4G2Q8_HERAR</name>
<gene>
    <name evidence="1" type="ordered locus">HEAR0594</name>
</gene>
<evidence type="ECO:0000313" key="2">
    <source>
        <dbReference type="Proteomes" id="UP000006697"/>
    </source>
</evidence>
<sequence>MPSEYPYFDYTAGLEGDARYGWADMNFYSVARKWYVNAEIKIRLADIVGYPHESKEPRVFDQPYPFKELFTMQEGQIYGPIVCKKLADDFN</sequence>
<dbReference type="AlphaFoldDB" id="A4G2Q8"/>
<dbReference type="EMBL" id="CU207211">
    <property type="protein sequence ID" value="CAL60795.1"/>
    <property type="molecule type" value="Genomic_DNA"/>
</dbReference>